<organism evidence="1 2">
    <name type="scientific">Chloropicon primus</name>
    <dbReference type="NCBI Taxonomy" id="1764295"/>
    <lineage>
        <taxon>Eukaryota</taxon>
        <taxon>Viridiplantae</taxon>
        <taxon>Chlorophyta</taxon>
        <taxon>Chloropicophyceae</taxon>
        <taxon>Chloropicales</taxon>
        <taxon>Chloropicaceae</taxon>
        <taxon>Chloropicon</taxon>
    </lineage>
</organism>
<dbReference type="Proteomes" id="UP000316726">
    <property type="component" value="Chromosome 10"/>
</dbReference>
<protein>
    <submittedName>
        <fullName evidence="1">Uncharacterized protein</fullName>
    </submittedName>
</protein>
<name>A0A5B8MVF9_9CHLO</name>
<keyword evidence="2" id="KW-1185">Reference proteome</keyword>
<dbReference type="AlphaFoldDB" id="A0A5B8MVF9"/>
<dbReference type="PANTHER" id="PTHR40861:SF1">
    <property type="entry name" value="PHOSPHATIDATE PHOSPHATASE APP1 CATALYTIC DOMAIN-CONTAINING PROTEIN"/>
    <property type="match status" value="1"/>
</dbReference>
<dbReference type="EMBL" id="CP031043">
    <property type="protein sequence ID" value="QDZ23410.1"/>
    <property type="molecule type" value="Genomic_DNA"/>
</dbReference>
<dbReference type="PANTHER" id="PTHR40861">
    <property type="entry name" value="DUF2183 DOMAIN-CONTAINING PROTEIN"/>
    <property type="match status" value="1"/>
</dbReference>
<evidence type="ECO:0000313" key="1">
    <source>
        <dbReference type="EMBL" id="QDZ23410.1"/>
    </source>
</evidence>
<reference evidence="1 2" key="1">
    <citation type="submission" date="2018-07" db="EMBL/GenBank/DDBJ databases">
        <title>The complete nuclear genome of the prasinophyte Chloropicon primus (CCMP1205).</title>
        <authorList>
            <person name="Pombert J.-F."/>
            <person name="Otis C."/>
            <person name="Turmel M."/>
            <person name="Lemieux C."/>
        </authorList>
    </citation>
    <scope>NUCLEOTIDE SEQUENCE [LARGE SCALE GENOMIC DNA]</scope>
    <source>
        <strain evidence="1 2">CCMP1205</strain>
    </source>
</reference>
<proteinExistence type="predicted"/>
<evidence type="ECO:0000313" key="2">
    <source>
        <dbReference type="Proteomes" id="UP000316726"/>
    </source>
</evidence>
<gene>
    <name evidence="1" type="ORF">A3770_10p59280</name>
</gene>
<accession>A0A5B8MVF9</accession>
<dbReference type="OrthoDB" id="512489at2759"/>
<dbReference type="STRING" id="1764295.A0A5B8MVF9"/>
<sequence>MERLATFFRGKQDAEPSATGVFEAYIDATGMAEAVVVQGTVLITWMRRVDLLVVVAIALYFVTERRTVLHKREYEKLFWLFIGVYAGARTAGALQLTLPMTVAFALLVAETFNLLASYVTSQVTSLKMLSDGLWALRKQEARRCLKELSSQSGFVRGRTFHLKDLVDKLYGTKAAGLKMVLFGVLKLHTPQQEQIHSILKTSPAKELNYHLSMINCSKLAYVAERGTFSMLLGEGGRIKELSLVSKVLLLDGLQRIGIVSSNSKQLWARNLVLSFHGKELEVMKAILDSRGDWHSLHKLVFYDLRGVAQQEVMRHLHSEGLKRKDEQTFMGNVPMTKVISDVDDTLLCSGGRWPAGVDARLPKRVMYPGCCFLFQQIAAANSPKHNEFSQFFSSASLVLLTARPKSYKGMSEIYSYKMLTGPLKRKGLLRMEPVVLCGDLKSGLHTGLKSLLAVLMDRFKTRNAARAVWSPIALKKAEAVKQFMMLYAECQLVLFGDSGQGDLELMKVLSDESGGQAGIRASFIHKVPSTSTSTNMGTRKIFPYKTYIGAATLCYKDGILCLKDTVRVAAEVVNDLEFLAGSVGPEIKTLMKVYLGDVRNDLSSLQRYCKGDELNLLQMLQKRVEVLAECGDVRVEHTQPGRGKLMSFGRRWRNKIKYRLSKR</sequence>